<name>A0ABZ3IZU0_SPOA4</name>
<accession>A0ABZ3IZU0</accession>
<organism evidence="1 2">
    <name type="scientific">Sporomusa acidovorans (strain ATCC 49682 / DSM 3132 / Mol)</name>
    <dbReference type="NCBI Taxonomy" id="1123286"/>
    <lineage>
        <taxon>Bacteria</taxon>
        <taxon>Bacillati</taxon>
        <taxon>Bacillota</taxon>
        <taxon>Negativicutes</taxon>
        <taxon>Selenomonadales</taxon>
        <taxon>Sporomusaceae</taxon>
        <taxon>Sporomusa</taxon>
    </lineage>
</organism>
<gene>
    <name evidence="1" type="ORF">SPACI_014480</name>
</gene>
<reference evidence="1" key="1">
    <citation type="submission" date="2024-05" db="EMBL/GenBank/DDBJ databases">
        <title>Isolation and characterization of Sporomusa carbonis sp. nov., a carboxydotrophic hydrogenogen in the genus of Sporomusa isolated from a charcoal burning pile.</title>
        <authorList>
            <person name="Boeer T."/>
            <person name="Rosenbaum F."/>
            <person name="Eysell L."/>
            <person name="Mueller V."/>
            <person name="Daniel R."/>
            <person name="Poehlein A."/>
        </authorList>
    </citation>
    <scope>NUCLEOTIDE SEQUENCE [LARGE SCALE GENOMIC DNA]</scope>
    <source>
        <strain evidence="1">DSM 3132</strain>
    </source>
</reference>
<evidence type="ECO:0000313" key="1">
    <source>
        <dbReference type="EMBL" id="XFO71433.1"/>
    </source>
</evidence>
<dbReference type="EMBL" id="CP155571">
    <property type="protein sequence ID" value="XFO71433.1"/>
    <property type="molecule type" value="Genomic_DNA"/>
</dbReference>
<protein>
    <submittedName>
        <fullName evidence="1">Uncharacterized protein</fullName>
    </submittedName>
</protein>
<sequence>MGLFDSIAKIAVVGVETLIEKSNQYTEEYEHLSDLELQVEYTKLEKQGGNLVRKNAIHGLLIGRGYDKQAWGWVKKDIDTTSPPGML</sequence>
<keyword evidence="2" id="KW-1185">Reference proteome</keyword>
<dbReference type="RefSeq" id="WP_093795867.1">
    <property type="nucleotide sequence ID" value="NZ_CP155571.1"/>
</dbReference>
<proteinExistence type="predicted"/>
<evidence type="ECO:0000313" key="2">
    <source>
        <dbReference type="Proteomes" id="UP000216052"/>
    </source>
</evidence>
<dbReference type="Proteomes" id="UP000216052">
    <property type="component" value="Chromosome"/>
</dbReference>